<evidence type="ECO:0000313" key="3">
    <source>
        <dbReference type="Proteomes" id="UP000377595"/>
    </source>
</evidence>
<feature type="region of interest" description="Disordered" evidence="1">
    <location>
        <begin position="46"/>
        <end position="69"/>
    </location>
</feature>
<comment type="caution">
    <text evidence="2">The sequence shown here is derived from an EMBL/GenBank/DDBJ whole genome shotgun (WGS) entry which is preliminary data.</text>
</comment>
<dbReference type="EMBL" id="BLAF01000010">
    <property type="protein sequence ID" value="GES19234.1"/>
    <property type="molecule type" value="Genomic_DNA"/>
</dbReference>
<name>A0A5M3XDB7_9ACTN</name>
<protein>
    <submittedName>
        <fullName evidence="2">Uncharacterized protein</fullName>
    </submittedName>
</protein>
<organism evidence="2 3">
    <name type="scientific">Acrocarpospora pleiomorpha</name>
    <dbReference type="NCBI Taxonomy" id="90975"/>
    <lineage>
        <taxon>Bacteria</taxon>
        <taxon>Bacillati</taxon>
        <taxon>Actinomycetota</taxon>
        <taxon>Actinomycetes</taxon>
        <taxon>Streptosporangiales</taxon>
        <taxon>Streptosporangiaceae</taxon>
        <taxon>Acrocarpospora</taxon>
    </lineage>
</organism>
<proteinExistence type="predicted"/>
<evidence type="ECO:0000256" key="1">
    <source>
        <dbReference type="SAM" id="MobiDB-lite"/>
    </source>
</evidence>
<sequence>MPFPRSTRSFQRDKLIEMWGDDAGPAPDTAGVVAGLAALIAVESSRHASRNGQGRASFGDAPPAAGLIA</sequence>
<reference evidence="2 3" key="1">
    <citation type="submission" date="2019-10" db="EMBL/GenBank/DDBJ databases">
        <title>Whole genome shotgun sequence of Acrocarpospora pleiomorpha NBRC 16267.</title>
        <authorList>
            <person name="Ichikawa N."/>
            <person name="Kimura A."/>
            <person name="Kitahashi Y."/>
            <person name="Komaki H."/>
            <person name="Oguchi A."/>
        </authorList>
    </citation>
    <scope>NUCLEOTIDE SEQUENCE [LARGE SCALE GENOMIC DNA]</scope>
    <source>
        <strain evidence="2 3">NBRC 16267</strain>
    </source>
</reference>
<evidence type="ECO:0000313" key="2">
    <source>
        <dbReference type="EMBL" id="GES19234.1"/>
    </source>
</evidence>
<keyword evidence="3" id="KW-1185">Reference proteome</keyword>
<gene>
    <name evidence="2" type="ORF">Aple_021300</name>
</gene>
<accession>A0A5M3XDB7</accession>
<dbReference type="AlphaFoldDB" id="A0A5M3XDB7"/>
<dbReference type="Proteomes" id="UP000377595">
    <property type="component" value="Unassembled WGS sequence"/>
</dbReference>